<evidence type="ECO:0000259" key="2">
    <source>
        <dbReference type="PROSITE" id="PS51272"/>
    </source>
</evidence>
<reference evidence="3 4" key="1">
    <citation type="submission" date="2020-01" db="EMBL/GenBank/DDBJ databases">
        <title>A novel Bacillus sp. from Pasinler.</title>
        <authorList>
            <person name="Adiguzel A."/>
            <person name="Ay H."/>
            <person name="Baltaci M.O."/>
        </authorList>
    </citation>
    <scope>NUCLEOTIDE SEQUENCE [LARGE SCALE GENOMIC DNA]</scope>
    <source>
        <strain evidence="3 4">P1</strain>
    </source>
</reference>
<sequence length="494" mass="55382">MVVQNGDFGHFEKEGLPGFTGTEPGRRAAFFGYDNFSVGEVISYDDHSAELGLSSLINAPYHRELLLHPDLIEVGVGYGVPAEDEPGAVVLDGGFSEPRYAGYMVTYPYEGQKDVNPSWIPAETPNPLESFGEIPEITGYPISLTMYESEIEKLTVEEAALVDSNHQPVPFYQVDSNVEPYNNQRSVFLIPKKPLAFKETYTVTVSGHIETSDETIPFKEIWSFTTISRPKIQSVEKRKKELAVRLNLTEMPYASASLKLGENEVASAFAVQEPVIMIPAQNLVQNVPYDLEIDIEELNTKLRTKVMIDRSGHVLFGDSLAAVQPLFKDINVNTPAFAEINWLAEQGYIKGYPDGTFRPDEVLKRKHAAVLFSRALSFPEPKKAAPFSDVKAGDMYAKEISQMFEQGLFIGSNGKFLPDSYFTKEQLATVLVRAFQLKPTDDSVTFLGEESISDTHYSNVKILYQHGIFNDYYFDGKQKVTRGDFALYLYRCLQ</sequence>
<dbReference type="RefSeq" id="WP_161921584.1">
    <property type="nucleotide sequence ID" value="NZ_JAACYS010000078.1"/>
</dbReference>
<keyword evidence="1" id="KW-0732">Signal</keyword>
<dbReference type="InterPro" id="IPR035940">
    <property type="entry name" value="CAP_sf"/>
</dbReference>
<dbReference type="InterPro" id="IPR051465">
    <property type="entry name" value="Cell_Envelope_Struct_Comp"/>
</dbReference>
<dbReference type="Gene3D" id="3.40.33.10">
    <property type="entry name" value="CAP"/>
    <property type="match status" value="1"/>
</dbReference>
<dbReference type="EMBL" id="JAACYS010000078">
    <property type="protein sequence ID" value="NCU18756.1"/>
    <property type="molecule type" value="Genomic_DNA"/>
</dbReference>
<name>A0ABX0A882_9BACI</name>
<keyword evidence="4" id="KW-1185">Reference proteome</keyword>
<evidence type="ECO:0000256" key="1">
    <source>
        <dbReference type="ARBA" id="ARBA00022729"/>
    </source>
</evidence>
<accession>A0ABX0A882</accession>
<dbReference type="InterPro" id="IPR001119">
    <property type="entry name" value="SLH_dom"/>
</dbReference>
<feature type="domain" description="SLH" evidence="2">
    <location>
        <begin position="387"/>
        <end position="445"/>
    </location>
</feature>
<protein>
    <recommendedName>
        <fullName evidence="2">SLH domain-containing protein</fullName>
    </recommendedName>
</protein>
<evidence type="ECO:0000313" key="3">
    <source>
        <dbReference type="EMBL" id="NCU18756.1"/>
    </source>
</evidence>
<dbReference type="Pfam" id="PF00395">
    <property type="entry name" value="SLH"/>
    <property type="match status" value="3"/>
</dbReference>
<proteinExistence type="predicted"/>
<organism evidence="3 4">
    <name type="scientific">Pallidibacillus pasinlerensis</name>
    <dbReference type="NCBI Taxonomy" id="2703818"/>
    <lineage>
        <taxon>Bacteria</taxon>
        <taxon>Bacillati</taxon>
        <taxon>Bacillota</taxon>
        <taxon>Bacilli</taxon>
        <taxon>Bacillales</taxon>
        <taxon>Bacillaceae</taxon>
        <taxon>Pallidibacillus</taxon>
    </lineage>
</organism>
<dbReference type="PANTHER" id="PTHR43308">
    <property type="entry name" value="OUTER MEMBRANE PROTEIN ALPHA-RELATED"/>
    <property type="match status" value="1"/>
</dbReference>
<gene>
    <name evidence="3" type="ORF">GW534_13750</name>
</gene>
<dbReference type="Proteomes" id="UP000743899">
    <property type="component" value="Unassembled WGS sequence"/>
</dbReference>
<dbReference type="PROSITE" id="PS51272">
    <property type="entry name" value="SLH"/>
    <property type="match status" value="2"/>
</dbReference>
<dbReference type="PANTHER" id="PTHR43308:SF5">
    <property type="entry name" value="S-LAYER PROTEIN _ PEPTIDOGLYCAN ENDO-BETA-N-ACETYLGLUCOSAMINIDASE"/>
    <property type="match status" value="1"/>
</dbReference>
<feature type="domain" description="SLH" evidence="2">
    <location>
        <begin position="323"/>
        <end position="386"/>
    </location>
</feature>
<comment type="caution">
    <text evidence="3">The sequence shown here is derived from an EMBL/GenBank/DDBJ whole genome shotgun (WGS) entry which is preliminary data.</text>
</comment>
<evidence type="ECO:0000313" key="4">
    <source>
        <dbReference type="Proteomes" id="UP000743899"/>
    </source>
</evidence>